<protein>
    <submittedName>
        <fullName evidence="1">Uncharacterized protein</fullName>
    </submittedName>
</protein>
<proteinExistence type="predicted"/>
<accession>A0ABQ5C4W1</accession>
<keyword evidence="2" id="KW-1185">Reference proteome</keyword>
<feature type="non-terminal residue" evidence="1">
    <location>
        <position position="299"/>
    </location>
</feature>
<reference evidence="1" key="2">
    <citation type="submission" date="2022-01" db="EMBL/GenBank/DDBJ databases">
        <authorList>
            <person name="Yamashiro T."/>
            <person name="Shiraishi A."/>
            <person name="Satake H."/>
            <person name="Nakayama K."/>
        </authorList>
    </citation>
    <scope>NUCLEOTIDE SEQUENCE</scope>
</reference>
<organism evidence="1 2">
    <name type="scientific">Tanacetum coccineum</name>
    <dbReference type="NCBI Taxonomy" id="301880"/>
    <lineage>
        <taxon>Eukaryota</taxon>
        <taxon>Viridiplantae</taxon>
        <taxon>Streptophyta</taxon>
        <taxon>Embryophyta</taxon>
        <taxon>Tracheophyta</taxon>
        <taxon>Spermatophyta</taxon>
        <taxon>Magnoliopsida</taxon>
        <taxon>eudicotyledons</taxon>
        <taxon>Gunneridae</taxon>
        <taxon>Pentapetalae</taxon>
        <taxon>asterids</taxon>
        <taxon>campanulids</taxon>
        <taxon>Asterales</taxon>
        <taxon>Asteraceae</taxon>
        <taxon>Asteroideae</taxon>
        <taxon>Anthemideae</taxon>
        <taxon>Anthemidinae</taxon>
        <taxon>Tanacetum</taxon>
    </lineage>
</organism>
<name>A0ABQ5C4W1_9ASTR</name>
<comment type="caution">
    <text evidence="1">The sequence shown here is derived from an EMBL/GenBank/DDBJ whole genome shotgun (WGS) entry which is preliminary data.</text>
</comment>
<gene>
    <name evidence="1" type="ORF">Tco_0890964</name>
</gene>
<dbReference type="Proteomes" id="UP001151760">
    <property type="component" value="Unassembled WGS sequence"/>
</dbReference>
<dbReference type="EMBL" id="BQNB010013854">
    <property type="protein sequence ID" value="GJT21027.1"/>
    <property type="molecule type" value="Genomic_DNA"/>
</dbReference>
<sequence>MSDYRVVSSDRQRQQKYKSDWLINFDDDDLVQPLSFDLDVDTYPYLMNLFINAIGIDREFGFARIKVHASEKAPERDMSIVVKKRRIYVVAIHKGKLLNEQMLGSRGSLIGLQVSRRLFHEALLAIINYEDLSWWKKGAGWRANIPKLWWKFSKWDREIAKCVSRTVEETPAEDITNKAAKLLKEADAQGASRQVKRWGRDILKFASWDKNRSSILPNRSNLAKFRKERGQLKLETVKRSSTYGQRIEPELWGQIKFLDEKETTVKTSSTYGQRIEPRIEPSLELKNNLGKNSIDFLVK</sequence>
<evidence type="ECO:0000313" key="2">
    <source>
        <dbReference type="Proteomes" id="UP001151760"/>
    </source>
</evidence>
<evidence type="ECO:0000313" key="1">
    <source>
        <dbReference type="EMBL" id="GJT21027.1"/>
    </source>
</evidence>
<reference evidence="1" key="1">
    <citation type="journal article" date="2022" name="Int. J. Mol. Sci.">
        <title>Draft Genome of Tanacetum Coccineum: Genomic Comparison of Closely Related Tanacetum-Family Plants.</title>
        <authorList>
            <person name="Yamashiro T."/>
            <person name="Shiraishi A."/>
            <person name="Nakayama K."/>
            <person name="Satake H."/>
        </authorList>
    </citation>
    <scope>NUCLEOTIDE SEQUENCE</scope>
</reference>